<accession>A0A7V8HP42</accession>
<organism evidence="2 3">
    <name type="scientific">Bifidobacterium pullorum</name>
    <dbReference type="NCBI Taxonomy" id="78448"/>
    <lineage>
        <taxon>Bacteria</taxon>
        <taxon>Bacillati</taxon>
        <taxon>Actinomycetota</taxon>
        <taxon>Actinomycetes</taxon>
        <taxon>Bifidobacteriales</taxon>
        <taxon>Bifidobacteriaceae</taxon>
        <taxon>Bifidobacterium</taxon>
    </lineage>
</organism>
<dbReference type="Proteomes" id="UP000029109">
    <property type="component" value="Unassembled WGS sequence"/>
</dbReference>
<name>A0A7V8HP42_9BIFI</name>
<evidence type="ECO:0000313" key="2">
    <source>
        <dbReference type="EMBL" id="KFI80809.1"/>
    </source>
</evidence>
<protein>
    <submittedName>
        <fullName evidence="2">ABC transporter, solute-binding protein</fullName>
    </submittedName>
</protein>
<evidence type="ECO:0000313" key="3">
    <source>
        <dbReference type="Proteomes" id="UP000029109"/>
    </source>
</evidence>
<dbReference type="PANTHER" id="PTHR43649">
    <property type="entry name" value="ARABINOSE-BINDING PROTEIN-RELATED"/>
    <property type="match status" value="1"/>
</dbReference>
<comment type="caution">
    <text evidence="2">The sequence shown here is derived from an EMBL/GenBank/DDBJ whole genome shotgun (WGS) entry which is preliminary data.</text>
</comment>
<dbReference type="InterPro" id="IPR050490">
    <property type="entry name" value="Bact_solute-bd_prot1"/>
</dbReference>
<evidence type="ECO:0000256" key="1">
    <source>
        <dbReference type="SAM" id="SignalP"/>
    </source>
</evidence>
<gene>
    <name evidence="2" type="ORF">BPULL_0335</name>
</gene>
<dbReference type="InterPro" id="IPR006059">
    <property type="entry name" value="SBP"/>
</dbReference>
<feature type="chain" id="PRO_5031211628" evidence="1">
    <location>
        <begin position="26"/>
        <end position="461"/>
    </location>
</feature>
<feature type="signal peptide" evidence="1">
    <location>
        <begin position="1"/>
        <end position="25"/>
    </location>
</feature>
<sequence>MKMKRMVAALVATGGIIGFTGCGTAEDAPVVDTQADKGLEVMGEAVTYDPNRLVNDGQPISVEYWTWGNAATDPIYTMIQEYEKIHPNVRIDVNVVAWDDYWTKLPLSLKGNKNAPVLFNVHNSYDSLIRPHMESYDIPLEDLEDDYVFVDTHVDENGEVKYIDSVINTGAIFYNKDLWAEAGLTEADIPTTWDELIEVAQKLTKFDGDTMVQSGFNLNSEYTAIWQGLNYQRGALMFQEDGHTANYDCETTKENLEFLKTLYDDYKVASVKFGDDNELSFGNGQTAMTYSWGSYVGTLANNYPDINYGVFSTPSFSEETPFAYDRYNGESTPGINIHQSDEQKAVAQDFIRFILANDDYIRLASDVLNSFPGKKSLQDDPEILADPMMAAIAPRLDRLIWPGPAPSTLETSPVIAFENVFQNGQDIDSAVAYAQSLIESDMADSDFTSMESRYAHYDEHL</sequence>
<dbReference type="Pfam" id="PF13416">
    <property type="entry name" value="SBP_bac_8"/>
    <property type="match status" value="1"/>
</dbReference>
<dbReference type="Gene3D" id="3.40.190.10">
    <property type="entry name" value="Periplasmic binding protein-like II"/>
    <property type="match status" value="1"/>
</dbReference>
<proteinExistence type="predicted"/>
<dbReference type="PANTHER" id="PTHR43649:SF12">
    <property type="entry name" value="DIACETYLCHITOBIOSE BINDING PROTEIN DASA"/>
    <property type="match status" value="1"/>
</dbReference>
<reference evidence="2 3" key="1">
    <citation type="submission" date="2014-03" db="EMBL/GenBank/DDBJ databases">
        <title>Genomics of Bifidobacteria.</title>
        <authorList>
            <person name="Ventura M."/>
            <person name="Milani C."/>
            <person name="Lugli G.A."/>
        </authorList>
    </citation>
    <scope>NUCLEOTIDE SEQUENCE [LARGE SCALE GENOMIC DNA]</scope>
    <source>
        <strain evidence="2 3">LMG 21816</strain>
    </source>
</reference>
<keyword evidence="1" id="KW-0732">Signal</keyword>
<dbReference type="PROSITE" id="PS51257">
    <property type="entry name" value="PROKAR_LIPOPROTEIN"/>
    <property type="match status" value="1"/>
</dbReference>
<dbReference type="SUPFAM" id="SSF53850">
    <property type="entry name" value="Periplasmic binding protein-like II"/>
    <property type="match status" value="1"/>
</dbReference>
<dbReference type="AlphaFoldDB" id="A0A7V8HP42"/>
<dbReference type="EMBL" id="JGZJ01000010">
    <property type="protein sequence ID" value="KFI80809.1"/>
    <property type="molecule type" value="Genomic_DNA"/>
</dbReference>